<evidence type="ECO:0000259" key="3">
    <source>
        <dbReference type="Pfam" id="PF18962"/>
    </source>
</evidence>
<dbReference type="EMBL" id="JAUFQU010000001">
    <property type="protein sequence ID" value="MDN3708242.1"/>
    <property type="molecule type" value="Genomic_DNA"/>
</dbReference>
<name>A0ABT8CUQ4_9FLAO</name>
<proteinExistence type="predicted"/>
<comment type="caution">
    <text evidence="4">The sequence shown here is derived from an EMBL/GenBank/DDBJ whole genome shotgun (WGS) entry which is preliminary data.</text>
</comment>
<evidence type="ECO:0000256" key="1">
    <source>
        <dbReference type="ARBA" id="ARBA00022729"/>
    </source>
</evidence>
<dbReference type="Proteomes" id="UP001242368">
    <property type="component" value="Unassembled WGS sequence"/>
</dbReference>
<gene>
    <name evidence="4" type="ORF">QW060_14115</name>
</gene>
<feature type="chain" id="PRO_5045054973" evidence="2">
    <location>
        <begin position="19"/>
        <end position="260"/>
    </location>
</feature>
<dbReference type="Pfam" id="PF18962">
    <property type="entry name" value="Por_Secre_tail"/>
    <property type="match status" value="1"/>
</dbReference>
<protein>
    <submittedName>
        <fullName evidence="4">T9SS type A sorting domain-containing protein</fullName>
    </submittedName>
</protein>
<feature type="signal peptide" evidence="2">
    <location>
        <begin position="1"/>
        <end position="18"/>
    </location>
</feature>
<keyword evidence="1 2" id="KW-0732">Signal</keyword>
<keyword evidence="5" id="KW-1185">Reference proteome</keyword>
<evidence type="ECO:0000313" key="4">
    <source>
        <dbReference type="EMBL" id="MDN3708242.1"/>
    </source>
</evidence>
<dbReference type="Gene3D" id="2.60.120.260">
    <property type="entry name" value="Galactose-binding domain-like"/>
    <property type="match status" value="1"/>
</dbReference>
<dbReference type="NCBIfam" id="TIGR04183">
    <property type="entry name" value="Por_Secre_tail"/>
    <property type="match status" value="1"/>
</dbReference>
<feature type="domain" description="Secretion system C-terminal sorting" evidence="3">
    <location>
        <begin position="192"/>
        <end position="259"/>
    </location>
</feature>
<evidence type="ECO:0000313" key="5">
    <source>
        <dbReference type="Proteomes" id="UP001242368"/>
    </source>
</evidence>
<accession>A0ABT8CUQ4</accession>
<dbReference type="SUPFAM" id="SSF49785">
    <property type="entry name" value="Galactose-binding domain-like"/>
    <property type="match status" value="1"/>
</dbReference>
<organism evidence="4 5">
    <name type="scientific">Paenimyroides ceti</name>
    <dbReference type="NCBI Taxonomy" id="395087"/>
    <lineage>
        <taxon>Bacteria</taxon>
        <taxon>Pseudomonadati</taxon>
        <taxon>Bacteroidota</taxon>
        <taxon>Flavobacteriia</taxon>
        <taxon>Flavobacteriales</taxon>
        <taxon>Flavobacteriaceae</taxon>
        <taxon>Paenimyroides</taxon>
    </lineage>
</organism>
<reference evidence="5" key="1">
    <citation type="journal article" date="2019" name="Int. J. Syst. Evol. Microbiol.">
        <title>The Global Catalogue of Microorganisms (GCM) 10K type strain sequencing project: providing services to taxonomists for standard genome sequencing and annotation.</title>
        <authorList>
            <consortium name="The Broad Institute Genomics Platform"/>
            <consortium name="The Broad Institute Genome Sequencing Center for Infectious Disease"/>
            <person name="Wu L."/>
            <person name="Ma J."/>
        </authorList>
    </citation>
    <scope>NUCLEOTIDE SEQUENCE [LARGE SCALE GENOMIC DNA]</scope>
    <source>
        <strain evidence="5">CECT 7184</strain>
    </source>
</reference>
<dbReference type="InterPro" id="IPR008979">
    <property type="entry name" value="Galactose-bd-like_sf"/>
</dbReference>
<dbReference type="InterPro" id="IPR026444">
    <property type="entry name" value="Secre_tail"/>
</dbReference>
<evidence type="ECO:0000256" key="2">
    <source>
        <dbReference type="SAM" id="SignalP"/>
    </source>
</evidence>
<dbReference type="RefSeq" id="WP_290364120.1">
    <property type="nucleotide sequence ID" value="NZ_JAUFQU010000001.1"/>
</dbReference>
<sequence length="260" mass="27810">MKKLYTFAVALLSAATFAQTPLNTNGSLEDWPDATTAPTGWFIPNASFTNGIVSKKTTGAQDGTNYVEVITPASGNNSVALSDITVTPGTSYTIKYWYKGTNINFKHWAQWRTASGNIAPEGTEPFQPADNLPAVAEWTEHTVTSTAPANATILRVAFRNYSGGAALSIDNVLVYDTSTASVKEDNIDGLNVYPNPANDIVTIASNGFGAKQVMLFDMLGKKVLETSTNETINVSGLKAGIYVMKITQDGKAATRKLVIK</sequence>